<feature type="domain" description="SMC hinge" evidence="9">
    <location>
        <begin position="1214"/>
        <end position="1326"/>
    </location>
</feature>
<dbReference type="SMART" id="SM00968">
    <property type="entry name" value="SMC_hinge"/>
    <property type="match status" value="2"/>
</dbReference>
<feature type="region of interest" description="Disordered" evidence="8">
    <location>
        <begin position="1908"/>
        <end position="1929"/>
    </location>
</feature>
<name>A0ABQ7DKR4_BRACR</name>
<comment type="similarity">
    <text evidence="1">Belongs to the SMC family. SMC3 subfamily.</text>
</comment>
<dbReference type="InterPro" id="IPR027417">
    <property type="entry name" value="P-loop_NTPase"/>
</dbReference>
<feature type="compositionally biased region" description="Acidic residues" evidence="8">
    <location>
        <begin position="1913"/>
        <end position="1922"/>
    </location>
</feature>
<evidence type="ECO:0000259" key="9">
    <source>
        <dbReference type="SMART" id="SM00968"/>
    </source>
</evidence>
<evidence type="ECO:0000256" key="6">
    <source>
        <dbReference type="ARBA" id="ARBA00023306"/>
    </source>
</evidence>
<evidence type="ECO:0000256" key="8">
    <source>
        <dbReference type="SAM" id="MobiDB-lite"/>
    </source>
</evidence>
<evidence type="ECO:0000256" key="3">
    <source>
        <dbReference type="ARBA" id="ARBA00022776"/>
    </source>
</evidence>
<evidence type="ECO:0000313" key="10">
    <source>
        <dbReference type="EMBL" id="KAF3578244.1"/>
    </source>
</evidence>
<feature type="coiled-coil region" evidence="7">
    <location>
        <begin position="1593"/>
        <end position="1648"/>
    </location>
</feature>
<keyword evidence="3" id="KW-0498">Mitosis</keyword>
<protein>
    <recommendedName>
        <fullName evidence="9">SMC hinge domain-containing protein</fullName>
    </recommendedName>
</protein>
<keyword evidence="6" id="KW-0131">Cell cycle</keyword>
<feature type="coiled-coil region" evidence="7">
    <location>
        <begin position="1701"/>
        <end position="1775"/>
    </location>
</feature>
<feature type="domain" description="SMC hinge" evidence="9">
    <location>
        <begin position="561"/>
        <end position="668"/>
    </location>
</feature>
<dbReference type="Gene3D" id="1.20.1060.20">
    <property type="match status" value="2"/>
</dbReference>
<accession>A0ABQ7DKR4</accession>
<feature type="coiled-coil region" evidence="7">
    <location>
        <begin position="881"/>
        <end position="1070"/>
    </location>
</feature>
<evidence type="ECO:0000256" key="5">
    <source>
        <dbReference type="ARBA" id="ARBA00023242"/>
    </source>
</evidence>
<keyword evidence="5" id="KW-0539">Nucleus</keyword>
<proteinExistence type="inferred from homology"/>
<dbReference type="PANTHER" id="PTHR43977">
    <property type="entry name" value="STRUCTURAL MAINTENANCE OF CHROMOSOMES PROTEIN 3"/>
    <property type="match status" value="1"/>
</dbReference>
<dbReference type="CDD" id="cd03272">
    <property type="entry name" value="ABC_SMC3_euk"/>
    <property type="match status" value="1"/>
</dbReference>
<gene>
    <name evidence="10" type="ORF">DY000_02034497</name>
</gene>
<comment type="caution">
    <text evidence="10">The sequence shown here is derived from an EMBL/GenBank/DDBJ whole genome shotgun (WGS) entry which is preliminary data.</text>
</comment>
<dbReference type="SUPFAM" id="SSF52540">
    <property type="entry name" value="P-loop containing nucleoside triphosphate hydrolases"/>
    <property type="match status" value="3"/>
</dbReference>
<dbReference type="InterPro" id="IPR003395">
    <property type="entry name" value="RecF/RecN/SMC_N"/>
</dbReference>
<keyword evidence="2" id="KW-0132">Cell division</keyword>
<keyword evidence="4 7" id="KW-0175">Coiled coil</keyword>
<sequence>MKVGVAGDLIAMYIKLVIIEGFKSYKEQVATEIFSPKVNCVVGANGSGKSNFFHAIRFVLSDIFQNLRNEDRHALLHEGAGHQVASAFVEIVFDNSDNRIPVDKEEIRLRRTIGLKKDEYFLDGKHITKNEVMNLLESAGFSRSNPYYVVQQGKIASLTLMKDPERLDLLKEIGGTRVYEERRRNKRKQIIQVVQYLDERLRELDEEKEELRKYQQLDKQRKSLEYTIYDKELHETREKLEQTPKLSMLFSEQVLFYDFITSLITGLNHFNIWEFYVMIQVEVARTKASEESTKMYDRVEKAQDESRSLDESLKGLTKELQTLNKEKETVEARRTEAIKKKTKLELDENDFKERMAGNIQSKNDALEQLSMVEREMQDSLKELEAINPLYESQVDKEKQTTKRIMELEKKLSILYQKQGRSTQFSNKAARDKWLRKEIEDLKRVLDLNLNQEQKLQDEIFRLNTDLTERDGHIKKCEAEIGELESHISKSHEQFNIKKRERDEEQRKRKEKWGEESELSSELEKLKTELERAKKNLDHATPGDVRRGLSSIKRICSEYKINGVFGPLVELVDCEEKFFTAVEVTAGNSLFHVVVENDDISTQIIKHLNSRKGGRVTFIPLNRVKAPHVNYPQSTDAIPLLRRLKFDSRFAPALGQVIIEGFKSYNEQTATEDFSSKVNCSLNLSLTLMVTSSNLFQLGQMGLGKATFSMVSCNNYELFIGQEGVGHQVGSAFVEIVFDNSDNRIPVDKDEIRLRRAIGLKKDEYFLDGKHITKNEVMDLLESAGFSRSNPYYVVQQGKIASLTMMKDSERLDLLKEIGGTRVYEEKRCESLKIMQDTGKLSVCTAVILEPPSLFLVHAWVSRKSNTYSRMTCLTGIKRNHIIQAVQYLDEKLRELDEEKEELRKYQQLDKQRKSLEYTIYEKQLHDSREKLEQTEAERTKASEESTKMYDRVEKAQDECRSLDESLAGLTKELQTMNNKKETVEALKTEAIKKKTKLELDENDLKERIAGNIQSKNDALEQLSMVEREREDSLKELEAITPLYESQVDKEKQTTKRIMELEKKLNILYQKQGRETQFSDKATRDEWLRKETKYLERVLDSNMGQEQKLQDEFFGLNTDLKERDAHIKNDEVEISELDTHISKSHEQFNIKKRERDEEHRKRRGKWGEESQLSSEIDKLKMELERAKKNLDHATPGDVRRGLISIKRICSEHKINGVFGPLVELVDCDEKFFTAVEVTAGNSLFHVVVENDDISTKIIKHLNSRKGGRVTFIPLNRVNAPHVNYPQCSDAIPLLRRLKFDSKFAPAFGQVFGRTVVCQDLNVATRVAKSDGLDCITLEGDQVSRKGGMTDQQITQIVTEKQRLESDWTHSRLQVEQLKQEIANETKQKHAIHIALEHKEKSLGDVRIQMEQLRSSMAMKEAEMATELVDHLTPEETEELSRLNPEIEDLKDKLIAFKTDRIETETRKAELETNLSTNLKRRIDELYATIASVDDYSLPSSAGLETQELDDAKLLVEEFTNELQGLCRSIDEKTKQVKKIKDKKAKLKVFGRTVVCRDLNVATRVAKNDGLDCITLEDQQITQLVTEQQRLEADWMHSKLQVEQLKQEIANANRQKQAIRKALENKEKSLDDIRTQIDQLRSSMAMKEAEMGTELVDHLTPEEREQLSRLNPEIKDLKEKLIAYKTDRIERETRKAELETNLSTNLKRRINELQATIASIEDDSLPSSAGLKTQELDDARLFVEEITNELESLCRSIDEKTKQVKKFKDEKAKLKALQDDCEMTVQDANKKLEELFSLRNTLLAKQEEYTKKIRGLGPLSSDAFDTYKRKNIKELQKMLHRCTEQLQQFSHVNKKALDQYVNFTEQREELQKRQAELDAGDEKIKELITVLDQRKDESIERTFKGVARNFREDRDHDDEDDEDDGGRQADAEGRVEKYLGVKVKVSFTGQGETQSMKQLSGGQKTVVALALIFAIQRCDPAPFYLFDEIDAALDPQYRTAVGNMIRGLADDSVSTQFITTTFRPELVKVADKIYGVFHKNRVSIVQVISKDQALDFIEKDQSHDT</sequence>
<dbReference type="Pfam" id="PF02463">
    <property type="entry name" value="SMC_N"/>
    <property type="match status" value="2"/>
</dbReference>
<dbReference type="InterPro" id="IPR041741">
    <property type="entry name" value="SMC3_ABC_euk"/>
</dbReference>
<dbReference type="InterPro" id="IPR036277">
    <property type="entry name" value="SMC_hinge_sf"/>
</dbReference>
<evidence type="ECO:0000256" key="1">
    <source>
        <dbReference type="ARBA" id="ARBA00005917"/>
    </source>
</evidence>
<feature type="region of interest" description="Disordered" evidence="8">
    <location>
        <begin position="494"/>
        <end position="513"/>
    </location>
</feature>
<evidence type="ECO:0000313" key="11">
    <source>
        <dbReference type="Proteomes" id="UP000266723"/>
    </source>
</evidence>
<reference evidence="10 11" key="1">
    <citation type="journal article" date="2020" name="BMC Genomics">
        <title>Intraspecific diversification of the crop wild relative Brassica cretica Lam. using demographic model selection.</title>
        <authorList>
            <person name="Kioukis A."/>
            <person name="Michalopoulou V.A."/>
            <person name="Briers L."/>
            <person name="Pirintsos S."/>
            <person name="Studholme D.J."/>
            <person name="Pavlidis P."/>
            <person name="Sarris P.F."/>
        </authorList>
    </citation>
    <scope>NUCLEOTIDE SEQUENCE [LARGE SCALE GENOMIC DNA]</scope>
    <source>
        <strain evidence="11">cv. PFS-1207/04</strain>
    </source>
</reference>
<dbReference type="SUPFAM" id="SSF75553">
    <property type="entry name" value="Smc hinge domain"/>
    <property type="match status" value="2"/>
</dbReference>
<feature type="coiled-coil region" evidence="7">
    <location>
        <begin position="299"/>
        <end position="386"/>
    </location>
</feature>
<keyword evidence="11" id="KW-1185">Reference proteome</keyword>
<dbReference type="Proteomes" id="UP000266723">
    <property type="component" value="Unassembled WGS sequence"/>
</dbReference>
<dbReference type="InterPro" id="IPR010935">
    <property type="entry name" value="SMC_hinge"/>
</dbReference>
<dbReference type="Gene3D" id="3.30.70.1620">
    <property type="match status" value="1"/>
</dbReference>
<dbReference type="EMBL" id="QGKV02000649">
    <property type="protein sequence ID" value="KAF3578244.1"/>
    <property type="molecule type" value="Genomic_DNA"/>
</dbReference>
<dbReference type="Pfam" id="PF06470">
    <property type="entry name" value="SMC_hinge"/>
    <property type="match status" value="1"/>
</dbReference>
<evidence type="ECO:0000256" key="7">
    <source>
        <dbReference type="SAM" id="Coils"/>
    </source>
</evidence>
<organism evidence="10 11">
    <name type="scientific">Brassica cretica</name>
    <name type="common">Mustard</name>
    <dbReference type="NCBI Taxonomy" id="69181"/>
    <lineage>
        <taxon>Eukaryota</taxon>
        <taxon>Viridiplantae</taxon>
        <taxon>Streptophyta</taxon>
        <taxon>Embryophyta</taxon>
        <taxon>Tracheophyta</taxon>
        <taxon>Spermatophyta</taxon>
        <taxon>Magnoliopsida</taxon>
        <taxon>eudicotyledons</taxon>
        <taxon>Gunneridae</taxon>
        <taxon>Pentapetalae</taxon>
        <taxon>rosids</taxon>
        <taxon>malvids</taxon>
        <taxon>Brassicales</taxon>
        <taxon>Brassicaceae</taxon>
        <taxon>Brassiceae</taxon>
        <taxon>Brassica</taxon>
    </lineage>
</organism>
<dbReference type="Gene3D" id="3.40.50.300">
    <property type="entry name" value="P-loop containing nucleotide triphosphate hydrolases"/>
    <property type="match status" value="3"/>
</dbReference>
<evidence type="ECO:0000256" key="2">
    <source>
        <dbReference type="ARBA" id="ARBA00022618"/>
    </source>
</evidence>
<evidence type="ECO:0000256" key="4">
    <source>
        <dbReference type="ARBA" id="ARBA00023054"/>
    </source>
</evidence>